<dbReference type="InterPro" id="IPR041662">
    <property type="entry name" value="SusD-like_2"/>
</dbReference>
<dbReference type="EMBL" id="JABBNU010000008">
    <property type="protein sequence ID" value="NMM49348.1"/>
    <property type="molecule type" value="Genomic_DNA"/>
</dbReference>
<keyword evidence="3" id="KW-1185">Reference proteome</keyword>
<dbReference type="PROSITE" id="PS51257">
    <property type="entry name" value="PROKAR_LIPOPROTEIN"/>
    <property type="match status" value="1"/>
</dbReference>
<proteinExistence type="predicted"/>
<dbReference type="RefSeq" id="WP_169682399.1">
    <property type="nucleotide sequence ID" value="NZ_JABBNU010000008.1"/>
</dbReference>
<organism evidence="2 3">
    <name type="scientific">Marinigracilibium pacificum</name>
    <dbReference type="NCBI Taxonomy" id="2729599"/>
    <lineage>
        <taxon>Bacteria</taxon>
        <taxon>Pseudomonadati</taxon>
        <taxon>Bacteroidota</taxon>
        <taxon>Cytophagia</taxon>
        <taxon>Cytophagales</taxon>
        <taxon>Flammeovirgaceae</taxon>
        <taxon>Marinigracilibium</taxon>
    </lineage>
</organism>
<dbReference type="Gene3D" id="1.25.40.390">
    <property type="match status" value="1"/>
</dbReference>
<sequence>MKISFKILAVFFVILGMTSACDLAELNENPNAPTRVEAASLLANAQNNLSDLYWGRALSFEFGMLMVQHLSQNEYASESRYQITPDAFDGSWNSWYSSPLMDIMEAKKIVESQRESQGDAVTNNRLATLTIMEVFAMQAITDMWGDVPYSEAFRISEITSPAYDTQESVYDQLITNLNTAISSITPTAAGFTEGDNIYDGNMAMWEKFGNSLKLRIAMRISDKDANRASTLASEAIAGGVLTSNAEAPYYVFGADQRIANPWHLDAKVAPVRDDFCISKTLTDSMELYNDPRLPFFAEENIDGNIVGMPYGLSDGDAFALKSVSSRPSDVLREATAPAKWMTYAEVLFLEAEAIERGFVSGVAADKFNDAIMASMAEWGVDNADAVTYATAKTAAYASKPWELVIGYEKWVSLYSNGLEAFAEWRRLDYPALVPAPESVLDADEIPLRAQYTNVEQSVNGTSVTNADQVDELTARVWWDAK</sequence>
<reference evidence="2 3" key="1">
    <citation type="submission" date="2020-04" db="EMBL/GenBank/DDBJ databases">
        <title>Flammeovirgaceae bacterium KN852 isolated from deep sea.</title>
        <authorList>
            <person name="Zhang D.-C."/>
        </authorList>
    </citation>
    <scope>NUCLEOTIDE SEQUENCE [LARGE SCALE GENOMIC DNA]</scope>
    <source>
        <strain evidence="2 3">KN852</strain>
    </source>
</reference>
<accession>A0A848J1Y6</accession>
<evidence type="ECO:0000313" key="2">
    <source>
        <dbReference type="EMBL" id="NMM49348.1"/>
    </source>
</evidence>
<dbReference type="Proteomes" id="UP000559010">
    <property type="component" value="Unassembled WGS sequence"/>
</dbReference>
<feature type="chain" id="PRO_5033067950" evidence="1">
    <location>
        <begin position="23"/>
        <end position="481"/>
    </location>
</feature>
<feature type="signal peptide" evidence="1">
    <location>
        <begin position="1"/>
        <end position="22"/>
    </location>
</feature>
<evidence type="ECO:0000256" key="1">
    <source>
        <dbReference type="SAM" id="SignalP"/>
    </source>
</evidence>
<evidence type="ECO:0000313" key="3">
    <source>
        <dbReference type="Proteomes" id="UP000559010"/>
    </source>
</evidence>
<dbReference type="Pfam" id="PF12771">
    <property type="entry name" value="SusD-like_2"/>
    <property type="match status" value="1"/>
</dbReference>
<keyword evidence="1" id="KW-0732">Signal</keyword>
<protein>
    <submittedName>
        <fullName evidence="2">SusD/RagB family nutrient-binding outer membrane lipoprotein</fullName>
    </submittedName>
</protein>
<dbReference type="AlphaFoldDB" id="A0A848J1Y6"/>
<dbReference type="SUPFAM" id="SSF48452">
    <property type="entry name" value="TPR-like"/>
    <property type="match status" value="1"/>
</dbReference>
<dbReference type="InterPro" id="IPR011990">
    <property type="entry name" value="TPR-like_helical_dom_sf"/>
</dbReference>
<name>A0A848J1Y6_9BACT</name>
<comment type="caution">
    <text evidence="2">The sequence shown here is derived from an EMBL/GenBank/DDBJ whole genome shotgun (WGS) entry which is preliminary data.</text>
</comment>
<gene>
    <name evidence="2" type="ORF">HH304_13135</name>
</gene>
<keyword evidence="2" id="KW-0449">Lipoprotein</keyword>